<dbReference type="GeneID" id="65071978"/>
<dbReference type="Proteomes" id="UP000292160">
    <property type="component" value="Segment"/>
</dbReference>
<evidence type="ECO:0000313" key="2">
    <source>
        <dbReference type="Proteomes" id="UP000292160"/>
    </source>
</evidence>
<protein>
    <submittedName>
        <fullName evidence="1">TonB-dependent receptor</fullName>
    </submittedName>
</protein>
<keyword evidence="1" id="KW-0675">Receptor</keyword>
<dbReference type="EMBL" id="MK554696">
    <property type="protein sequence ID" value="QBJ04172.1"/>
    <property type="molecule type" value="Genomic_DNA"/>
</dbReference>
<name>A0A481W7F5_9CAUD</name>
<keyword evidence="2" id="KW-1185">Reference proteome</keyword>
<sequence length="121" mass="14087">MVDIGNLKDFDIFKNEILRNLGLVVKTFKIIYNEENKIPIVFLELYEDNEEIKNKLTQVLNTLNIIDDFLTLGLNIEISYGNEDLTITALDGREILNRDFGRYLITHLYSTIINYKGDVIE</sequence>
<reference evidence="1 2" key="1">
    <citation type="submission" date="2019-02" db="EMBL/GenBank/DDBJ databases">
        <title>Genomic, morphological and functional characterisation of novel bacteriophage Fnu1 capable of disrupt Fusobacterium nucleatum biofilm.</title>
        <authorList>
            <person name="Kabwe M."/>
            <person name="Brown T.L."/>
            <person name="Dashper S."/>
            <person name="Speirs L."/>
            <person name="Ku H."/>
            <person name="Petrovski S."/>
            <person name="Chan H.T."/>
            <person name="Lock P."/>
            <person name="Tucci J."/>
        </authorList>
    </citation>
    <scope>NUCLEOTIDE SEQUENCE [LARGE SCALE GENOMIC DNA]</scope>
</reference>
<evidence type="ECO:0000313" key="1">
    <source>
        <dbReference type="EMBL" id="QBJ04172.1"/>
    </source>
</evidence>
<accession>A0A481W7F5</accession>
<dbReference type="RefSeq" id="YP_010082970.1">
    <property type="nucleotide sequence ID" value="NC_055035.1"/>
</dbReference>
<organism evidence="1 2">
    <name type="scientific">Fusobacterium phage Fnu1</name>
    <dbReference type="NCBI Taxonomy" id="2530024"/>
    <lineage>
        <taxon>Viruses</taxon>
        <taxon>Duplodnaviria</taxon>
        <taxon>Heunggongvirae</taxon>
        <taxon>Uroviricota</taxon>
        <taxon>Caudoviricetes</taxon>
        <taxon>Latrobevirus</taxon>
        <taxon>Latrobevirus FNU1</taxon>
    </lineage>
</organism>
<proteinExistence type="predicted"/>
<dbReference type="KEGG" id="vg:65071978"/>